<keyword evidence="1" id="KW-0175">Coiled coil</keyword>
<dbReference type="SUPFAM" id="SSF46689">
    <property type="entry name" value="Homeodomain-like"/>
    <property type="match status" value="1"/>
</dbReference>
<protein>
    <submittedName>
        <fullName evidence="2">Transposase</fullName>
    </submittedName>
</protein>
<gene>
    <name evidence="2" type="ORF">SAMN06265360_1751</name>
</gene>
<proteinExistence type="predicted"/>
<evidence type="ECO:0000313" key="3">
    <source>
        <dbReference type="Proteomes" id="UP000198348"/>
    </source>
</evidence>
<dbReference type="InterPro" id="IPR036388">
    <property type="entry name" value="WH-like_DNA-bd_sf"/>
</dbReference>
<name>A0A239AZC4_9PSEU</name>
<feature type="coiled-coil region" evidence="1">
    <location>
        <begin position="46"/>
        <end position="73"/>
    </location>
</feature>
<dbReference type="AlphaFoldDB" id="A0A239AZC4"/>
<dbReference type="EMBL" id="FZNW01000075">
    <property type="protein sequence ID" value="SNS00672.1"/>
    <property type="molecule type" value="Genomic_DNA"/>
</dbReference>
<accession>A0A239AZC4</accession>
<sequence length="86" mass="9417">EVRGQHESEWAAMTAVAELLGVGTPETVRKWVRQAAVDDGARPGVTSEESAELKRLRRENAELKRANGILKAASAFFAAELDRPSR</sequence>
<feature type="non-terminal residue" evidence="2">
    <location>
        <position position="1"/>
    </location>
</feature>
<keyword evidence="3" id="KW-1185">Reference proteome</keyword>
<dbReference type="InterPro" id="IPR009057">
    <property type="entry name" value="Homeodomain-like_sf"/>
</dbReference>
<organism evidence="2 3">
    <name type="scientific">Haloechinothrix alba</name>
    <dbReference type="NCBI Taxonomy" id="664784"/>
    <lineage>
        <taxon>Bacteria</taxon>
        <taxon>Bacillati</taxon>
        <taxon>Actinomycetota</taxon>
        <taxon>Actinomycetes</taxon>
        <taxon>Pseudonocardiales</taxon>
        <taxon>Pseudonocardiaceae</taxon>
        <taxon>Haloechinothrix</taxon>
    </lineage>
</organism>
<evidence type="ECO:0000256" key="1">
    <source>
        <dbReference type="SAM" id="Coils"/>
    </source>
</evidence>
<evidence type="ECO:0000313" key="2">
    <source>
        <dbReference type="EMBL" id="SNS00672.1"/>
    </source>
</evidence>
<dbReference type="Proteomes" id="UP000198348">
    <property type="component" value="Unassembled WGS sequence"/>
</dbReference>
<dbReference type="Gene3D" id="1.10.10.10">
    <property type="entry name" value="Winged helix-like DNA-binding domain superfamily/Winged helix DNA-binding domain"/>
    <property type="match status" value="1"/>
</dbReference>
<reference evidence="3" key="1">
    <citation type="submission" date="2017-06" db="EMBL/GenBank/DDBJ databases">
        <authorList>
            <person name="Varghese N."/>
            <person name="Submissions S."/>
        </authorList>
    </citation>
    <scope>NUCLEOTIDE SEQUENCE [LARGE SCALE GENOMIC DNA]</scope>
    <source>
        <strain evidence="3">DSM 45207</strain>
    </source>
</reference>